<evidence type="ECO:0000256" key="2">
    <source>
        <dbReference type="SAM" id="Phobius"/>
    </source>
</evidence>
<gene>
    <name evidence="3" type="ORF">F5890DRAFT_491446</name>
</gene>
<dbReference type="AlphaFoldDB" id="A0AA38UVR1"/>
<keyword evidence="2" id="KW-1133">Transmembrane helix</keyword>
<feature type="compositionally biased region" description="Polar residues" evidence="1">
    <location>
        <begin position="269"/>
        <end position="282"/>
    </location>
</feature>
<keyword evidence="2" id="KW-0472">Membrane</keyword>
<keyword evidence="2" id="KW-0812">Transmembrane</keyword>
<feature type="region of interest" description="Disordered" evidence="1">
    <location>
        <begin position="343"/>
        <end position="367"/>
    </location>
</feature>
<evidence type="ECO:0000313" key="4">
    <source>
        <dbReference type="Proteomes" id="UP001163850"/>
    </source>
</evidence>
<reference evidence="3" key="1">
    <citation type="submission" date="2022-08" db="EMBL/GenBank/DDBJ databases">
        <authorList>
            <consortium name="DOE Joint Genome Institute"/>
            <person name="Min B."/>
            <person name="Riley R."/>
            <person name="Sierra-Patev S."/>
            <person name="Naranjo-Ortiz M."/>
            <person name="Looney B."/>
            <person name="Konkel Z."/>
            <person name="Slot J.C."/>
            <person name="Sakamoto Y."/>
            <person name="Steenwyk J.L."/>
            <person name="Rokas A."/>
            <person name="Carro J."/>
            <person name="Camarero S."/>
            <person name="Ferreira P."/>
            <person name="Molpeceres G."/>
            <person name="Ruiz-Duenas F.J."/>
            <person name="Serrano A."/>
            <person name="Henrissat B."/>
            <person name="Drula E."/>
            <person name="Hughes K.W."/>
            <person name="Mata J.L."/>
            <person name="Ishikawa N.K."/>
            <person name="Vargas-Isla R."/>
            <person name="Ushijima S."/>
            <person name="Smith C.A."/>
            <person name="Ahrendt S."/>
            <person name="Andreopoulos W."/>
            <person name="He G."/>
            <person name="Labutti K."/>
            <person name="Lipzen A."/>
            <person name="Ng V."/>
            <person name="Sandor L."/>
            <person name="Barry K."/>
            <person name="Martinez A.T."/>
            <person name="Xiao Y."/>
            <person name="Gibbons J.G."/>
            <person name="Terashima K."/>
            <person name="Hibbett D.S."/>
            <person name="Grigoriev I.V."/>
        </authorList>
    </citation>
    <scope>NUCLEOTIDE SEQUENCE</scope>
    <source>
        <strain evidence="3">TFB7829</strain>
    </source>
</reference>
<accession>A0AA38UVR1</accession>
<feature type="transmembrane region" description="Helical" evidence="2">
    <location>
        <begin position="238"/>
        <end position="259"/>
    </location>
</feature>
<name>A0AA38UVR1_9AGAR</name>
<feature type="region of interest" description="Disordered" evidence="1">
    <location>
        <begin position="267"/>
        <end position="330"/>
    </location>
</feature>
<protein>
    <submittedName>
        <fullName evidence="3">Uncharacterized protein</fullName>
    </submittedName>
</protein>
<dbReference type="Proteomes" id="UP001163850">
    <property type="component" value="Unassembled WGS sequence"/>
</dbReference>
<comment type="caution">
    <text evidence="3">The sequence shown here is derived from an EMBL/GenBank/DDBJ whole genome shotgun (WGS) entry which is preliminary data.</text>
</comment>
<organism evidence="3 4">
    <name type="scientific">Lentinula detonsa</name>
    <dbReference type="NCBI Taxonomy" id="2804962"/>
    <lineage>
        <taxon>Eukaryota</taxon>
        <taxon>Fungi</taxon>
        <taxon>Dikarya</taxon>
        <taxon>Basidiomycota</taxon>
        <taxon>Agaricomycotina</taxon>
        <taxon>Agaricomycetes</taxon>
        <taxon>Agaricomycetidae</taxon>
        <taxon>Agaricales</taxon>
        <taxon>Marasmiineae</taxon>
        <taxon>Omphalotaceae</taxon>
        <taxon>Lentinula</taxon>
    </lineage>
</organism>
<dbReference type="EMBL" id="MU801910">
    <property type="protein sequence ID" value="KAJ3988330.1"/>
    <property type="molecule type" value="Genomic_DNA"/>
</dbReference>
<sequence>MMISYKQRSTIPSSFLRLISFSYPFSCYSATHSLLVTIFTSLGRQALHLSCTLENSIKIEYIGTMPALAARTLSFADMLIYSTASTSAASGTVVDESTTSATLTRKLRSSSASTPTHSEVGYYTTASDPLTLEATSSSRASRKYELHTSSHNSWKNNRCTFTGSCNADAIDSQALPFTKTKMDVVPAATPCTGAVHTFFTLAASNPSSTTNSIATSATSRSIDISTKKHSERSVVGRAVGGAVGGAMFLITALFMFLLLRRNRQRKRSPSQQYLQSVRSVSRTAGAVSPDRDIKDFSSSRATSPTKDKQTASYSKGFMRHPLITDSESGSTFKDSSITIQSISAPFVPPPPRTNVPGAQPPQERLPNDLRNRPSRFVEQLMVNSTNLGVLLAIAKAEAEQRKRQQEITLSSSMTPLVEPEHDNERHIHERPHVGSLSGTLPSPSEPFLRVAEEPADNIAQYRESTPHVL</sequence>
<evidence type="ECO:0000256" key="1">
    <source>
        <dbReference type="SAM" id="MobiDB-lite"/>
    </source>
</evidence>
<evidence type="ECO:0000313" key="3">
    <source>
        <dbReference type="EMBL" id="KAJ3988330.1"/>
    </source>
</evidence>
<proteinExistence type="predicted"/>